<dbReference type="InterPro" id="IPR037066">
    <property type="entry name" value="Plug_dom_sf"/>
</dbReference>
<dbReference type="InterPro" id="IPR036942">
    <property type="entry name" value="Beta-barrel_TonB_sf"/>
</dbReference>
<evidence type="ECO:0000256" key="7">
    <source>
        <dbReference type="ARBA" id="ARBA00023237"/>
    </source>
</evidence>
<keyword evidence="6 8" id="KW-0472">Membrane</keyword>
<comment type="subcellular location">
    <subcellularLocation>
        <location evidence="1 8">Cell outer membrane</location>
        <topology evidence="1 8">Multi-pass membrane protein</topology>
    </subcellularLocation>
</comment>
<protein>
    <recommendedName>
        <fullName evidence="9">TonB-dependent receptor plug domain-containing protein</fullName>
    </recommendedName>
</protein>
<proteinExistence type="inferred from homology"/>
<dbReference type="SUPFAM" id="SSF56935">
    <property type="entry name" value="Porins"/>
    <property type="match status" value="1"/>
</dbReference>
<evidence type="ECO:0000256" key="6">
    <source>
        <dbReference type="ARBA" id="ARBA00023136"/>
    </source>
</evidence>
<dbReference type="Gene3D" id="2.170.130.10">
    <property type="entry name" value="TonB-dependent receptor, plug domain"/>
    <property type="match status" value="1"/>
</dbReference>
<name>A0A7V1LPI6_CALAY</name>
<evidence type="ECO:0000313" key="10">
    <source>
        <dbReference type="EMBL" id="HED11680.1"/>
    </source>
</evidence>
<dbReference type="InterPro" id="IPR012910">
    <property type="entry name" value="Plug_dom"/>
</dbReference>
<keyword evidence="3 8" id="KW-1134">Transmembrane beta strand</keyword>
<keyword evidence="5" id="KW-0732">Signal</keyword>
<evidence type="ECO:0000256" key="3">
    <source>
        <dbReference type="ARBA" id="ARBA00022452"/>
    </source>
</evidence>
<accession>A0A7V1LPI6</accession>
<reference evidence="10" key="1">
    <citation type="journal article" date="2020" name="mSystems">
        <title>Genome- and Community-Level Interaction Insights into Carbon Utilization and Element Cycling Functions of Hydrothermarchaeota in Hydrothermal Sediment.</title>
        <authorList>
            <person name="Zhou Z."/>
            <person name="Liu Y."/>
            <person name="Xu W."/>
            <person name="Pan J."/>
            <person name="Luo Z.H."/>
            <person name="Li M."/>
        </authorList>
    </citation>
    <scope>NUCLEOTIDE SEQUENCE [LARGE SCALE GENOMIC DNA]</scope>
    <source>
        <strain evidence="10">HyVt-456</strain>
    </source>
</reference>
<evidence type="ECO:0000256" key="1">
    <source>
        <dbReference type="ARBA" id="ARBA00004571"/>
    </source>
</evidence>
<evidence type="ECO:0000259" key="9">
    <source>
        <dbReference type="Pfam" id="PF07715"/>
    </source>
</evidence>
<dbReference type="Pfam" id="PF13715">
    <property type="entry name" value="CarbopepD_reg_2"/>
    <property type="match status" value="1"/>
</dbReference>
<keyword evidence="2 8" id="KW-0813">Transport</keyword>
<dbReference type="InterPro" id="IPR008969">
    <property type="entry name" value="CarboxyPept-like_regulatory"/>
</dbReference>
<keyword evidence="4 8" id="KW-0812">Transmembrane</keyword>
<evidence type="ECO:0000256" key="5">
    <source>
        <dbReference type="ARBA" id="ARBA00022729"/>
    </source>
</evidence>
<dbReference type="Gene3D" id="2.40.170.20">
    <property type="entry name" value="TonB-dependent receptor, beta-barrel domain"/>
    <property type="match status" value="1"/>
</dbReference>
<organism evidence="10">
    <name type="scientific">Caldithrix abyssi</name>
    <dbReference type="NCBI Taxonomy" id="187145"/>
    <lineage>
        <taxon>Bacteria</taxon>
        <taxon>Pseudomonadati</taxon>
        <taxon>Calditrichota</taxon>
        <taxon>Calditrichia</taxon>
        <taxon>Calditrichales</taxon>
        <taxon>Calditrichaceae</taxon>
        <taxon>Caldithrix</taxon>
    </lineage>
</organism>
<feature type="non-terminal residue" evidence="10">
    <location>
        <position position="612"/>
    </location>
</feature>
<evidence type="ECO:0000256" key="2">
    <source>
        <dbReference type="ARBA" id="ARBA00022448"/>
    </source>
</evidence>
<comment type="caution">
    <text evidence="10">The sequence shown here is derived from an EMBL/GenBank/DDBJ whole genome shotgun (WGS) entry which is preliminary data.</text>
</comment>
<dbReference type="Proteomes" id="UP000886005">
    <property type="component" value="Unassembled WGS sequence"/>
</dbReference>
<feature type="domain" description="TonB-dependent receptor plug" evidence="9">
    <location>
        <begin position="135"/>
        <end position="232"/>
    </location>
</feature>
<gene>
    <name evidence="10" type="ORF">ENJ10_13390</name>
</gene>
<dbReference type="PROSITE" id="PS52016">
    <property type="entry name" value="TONB_DEPENDENT_REC_3"/>
    <property type="match status" value="1"/>
</dbReference>
<dbReference type="EMBL" id="DRLD01000375">
    <property type="protein sequence ID" value="HED11680.1"/>
    <property type="molecule type" value="Genomic_DNA"/>
</dbReference>
<sequence>MIRDIISVFTPIHKYLSGLLSIIALPLMLLAGTNGKISGVITDSETGTPLTGVNVQVEGTLMGATTDNDGYYVILNVPVGQYTLTASMVGYRSVRKNGVRVSSDFTTAANFVLSPSVLESDEAIEVVAQKPMIRRDQTASVAEFSGREMREMPVETYGDVLKLQAGVTVGADGALHVRGGRANEITYMVDGISVMDEYSGLPSVAVENNAIEEISLVSGAFNAEYGKAMSGVVNIVTREGGASWDYSARSYLGDYLSGNSPVFMNINSVNPLSSYNLELNAGGPLPLGFRIFTSARYYYNEGWLYGRRDFIPSDSTDLNSPDPANWYIRQSGDSAIVPMNDSRRISYNAKLSRRFGAVKLSYRLLWNRADYSEYFHQFKYTPDGNYRQFQQGLAQTLNMNFSISKKAFGEVNIGWRDNNYRYSVFEDPLDSRYVHPNRLNIPEYRFFTGGTGMYYLKRRTQTYSLNSSLSWQVNSTHLLKAGFEVEQHNLYLREFFIRPARDANGLEIRPFKPEIPPTTDLGSNEYDRSPLEASAFIQDKIELQSVVINAGLRFDYFDANSNIPVNPGDPKDGPKTRASAKYLLSPRLGLAYPLTADGILHFSFGQFFQMPQ</sequence>
<dbReference type="Pfam" id="PF07715">
    <property type="entry name" value="Plug"/>
    <property type="match status" value="1"/>
</dbReference>
<dbReference type="PANTHER" id="PTHR30069">
    <property type="entry name" value="TONB-DEPENDENT OUTER MEMBRANE RECEPTOR"/>
    <property type="match status" value="1"/>
</dbReference>
<keyword evidence="7 8" id="KW-0998">Cell outer membrane</keyword>
<dbReference type="PANTHER" id="PTHR30069:SF29">
    <property type="entry name" value="HEMOGLOBIN AND HEMOGLOBIN-HAPTOGLOBIN-BINDING PROTEIN 1-RELATED"/>
    <property type="match status" value="1"/>
</dbReference>
<dbReference type="GO" id="GO:0009279">
    <property type="term" value="C:cell outer membrane"/>
    <property type="evidence" value="ECO:0007669"/>
    <property type="project" value="UniProtKB-SubCell"/>
</dbReference>
<dbReference type="GO" id="GO:0044718">
    <property type="term" value="P:siderophore transmembrane transport"/>
    <property type="evidence" value="ECO:0007669"/>
    <property type="project" value="TreeGrafter"/>
</dbReference>
<evidence type="ECO:0000256" key="8">
    <source>
        <dbReference type="PROSITE-ProRule" id="PRU01360"/>
    </source>
</evidence>
<dbReference type="SUPFAM" id="SSF49464">
    <property type="entry name" value="Carboxypeptidase regulatory domain-like"/>
    <property type="match status" value="1"/>
</dbReference>
<dbReference type="InterPro" id="IPR039426">
    <property type="entry name" value="TonB-dep_rcpt-like"/>
</dbReference>
<comment type="similarity">
    <text evidence="8">Belongs to the TonB-dependent receptor family.</text>
</comment>
<dbReference type="Gene3D" id="2.60.40.1120">
    <property type="entry name" value="Carboxypeptidase-like, regulatory domain"/>
    <property type="match status" value="1"/>
</dbReference>
<evidence type="ECO:0000256" key="4">
    <source>
        <dbReference type="ARBA" id="ARBA00022692"/>
    </source>
</evidence>
<dbReference type="AlphaFoldDB" id="A0A7V1LPI6"/>
<dbReference type="GO" id="GO:0015344">
    <property type="term" value="F:siderophore uptake transmembrane transporter activity"/>
    <property type="evidence" value="ECO:0007669"/>
    <property type="project" value="TreeGrafter"/>
</dbReference>